<dbReference type="GO" id="GO:0004674">
    <property type="term" value="F:protein serine/threonine kinase activity"/>
    <property type="evidence" value="ECO:0007669"/>
    <property type="project" value="UniProtKB-KW"/>
</dbReference>
<protein>
    <recommendedName>
        <fullName evidence="2">non-specific serine/threonine protein kinase</fullName>
        <ecNumber evidence="2">2.7.11.1</ecNumber>
    </recommendedName>
</protein>
<organism evidence="14 15">
    <name type="scientific">Crotalaria pallida</name>
    <name type="common">Smooth rattlebox</name>
    <name type="synonym">Crotalaria striata</name>
    <dbReference type="NCBI Taxonomy" id="3830"/>
    <lineage>
        <taxon>Eukaryota</taxon>
        <taxon>Viridiplantae</taxon>
        <taxon>Streptophyta</taxon>
        <taxon>Embryophyta</taxon>
        <taxon>Tracheophyta</taxon>
        <taxon>Spermatophyta</taxon>
        <taxon>Magnoliopsida</taxon>
        <taxon>eudicotyledons</taxon>
        <taxon>Gunneridae</taxon>
        <taxon>Pentapetalae</taxon>
        <taxon>rosids</taxon>
        <taxon>fabids</taxon>
        <taxon>Fabales</taxon>
        <taxon>Fabaceae</taxon>
        <taxon>Papilionoideae</taxon>
        <taxon>50 kb inversion clade</taxon>
        <taxon>genistoids sensu lato</taxon>
        <taxon>core genistoids</taxon>
        <taxon>Crotalarieae</taxon>
        <taxon>Crotalaria</taxon>
    </lineage>
</organism>
<dbReference type="InterPro" id="IPR000719">
    <property type="entry name" value="Prot_kinase_dom"/>
</dbReference>
<dbReference type="Pfam" id="PF00069">
    <property type="entry name" value="Pkinase"/>
    <property type="match status" value="2"/>
</dbReference>
<evidence type="ECO:0000256" key="4">
    <source>
        <dbReference type="ARBA" id="ARBA00022679"/>
    </source>
</evidence>
<dbReference type="PROSITE" id="PS00108">
    <property type="entry name" value="PROTEIN_KINASE_ST"/>
    <property type="match status" value="1"/>
</dbReference>
<keyword evidence="15" id="KW-1185">Reference proteome</keyword>
<evidence type="ECO:0000256" key="8">
    <source>
        <dbReference type="ARBA" id="ARBA00047899"/>
    </source>
</evidence>
<evidence type="ECO:0000256" key="5">
    <source>
        <dbReference type="ARBA" id="ARBA00022741"/>
    </source>
</evidence>
<dbReference type="Proteomes" id="UP001372338">
    <property type="component" value="Unassembled WGS sequence"/>
</dbReference>
<evidence type="ECO:0000256" key="9">
    <source>
        <dbReference type="ARBA" id="ARBA00048679"/>
    </source>
</evidence>
<sequence>MDSPSPPPTPPDLNLDNLKALKVLGRGAMGTVFLIQPTTVTTPFALKVVDKASIHSKLDAERRARWEIEVLSQLSHPFLPSLLSSFESHQFLAWALPYCPGGDLNLLRYRQNDRVFSPSVIRFYLAEILCALEHLHSLGIAYRDLKPENVLIQHSGHVTLTDFDLSRKLAPKSVKTVTTSASAPSALPVPESRRKHSRNLSRWIPHPDMSHRRSKIGLKKTKSARVSPVSRRRPSFSNGERSHSFVGTEEYVSPEVVRGDGHEFAVDWWAMGILTYEMLYGTTPFKGKNRKETFRNVLTKSPEFVGKRTELTDLIGKLLEKDPTKRLGYTRGAAEIKEHGFFRGVRWDLLTEVVRPPFIPWKDDGAGEIMEQVSAGNCGVDIRDYFESLKSPPSLPPSPVPLPSLSSKFKRAISLTEF</sequence>
<keyword evidence="5 10" id="KW-0547">Nucleotide-binding</keyword>
<dbReference type="GO" id="GO:0005524">
    <property type="term" value="F:ATP binding"/>
    <property type="evidence" value="ECO:0007669"/>
    <property type="project" value="UniProtKB-UniRule"/>
</dbReference>
<comment type="catalytic activity">
    <reaction evidence="8">
        <text>L-threonyl-[protein] + ATP = O-phospho-L-threonyl-[protein] + ADP + H(+)</text>
        <dbReference type="Rhea" id="RHEA:46608"/>
        <dbReference type="Rhea" id="RHEA-COMP:11060"/>
        <dbReference type="Rhea" id="RHEA-COMP:11605"/>
        <dbReference type="ChEBI" id="CHEBI:15378"/>
        <dbReference type="ChEBI" id="CHEBI:30013"/>
        <dbReference type="ChEBI" id="CHEBI:30616"/>
        <dbReference type="ChEBI" id="CHEBI:61977"/>
        <dbReference type="ChEBI" id="CHEBI:456216"/>
        <dbReference type="EC" id="2.7.11.1"/>
    </reaction>
</comment>
<dbReference type="SUPFAM" id="SSF56112">
    <property type="entry name" value="Protein kinase-like (PK-like)"/>
    <property type="match status" value="1"/>
</dbReference>
<dbReference type="InterPro" id="IPR011009">
    <property type="entry name" value="Kinase-like_dom_sf"/>
</dbReference>
<evidence type="ECO:0000256" key="7">
    <source>
        <dbReference type="ARBA" id="ARBA00022840"/>
    </source>
</evidence>
<keyword evidence="4" id="KW-0808">Transferase</keyword>
<comment type="caution">
    <text evidence="14">The sequence shown here is derived from an EMBL/GenBank/DDBJ whole genome shotgun (WGS) entry which is preliminary data.</text>
</comment>
<keyword evidence="6" id="KW-0418">Kinase</keyword>
<evidence type="ECO:0000256" key="6">
    <source>
        <dbReference type="ARBA" id="ARBA00022777"/>
    </source>
</evidence>
<dbReference type="InterPro" id="IPR017441">
    <property type="entry name" value="Protein_kinase_ATP_BS"/>
</dbReference>
<dbReference type="Gene3D" id="1.10.510.10">
    <property type="entry name" value="Transferase(Phosphotransferase) domain 1"/>
    <property type="match status" value="2"/>
</dbReference>
<dbReference type="EMBL" id="JAYWIO010000006">
    <property type="protein sequence ID" value="KAK7257854.1"/>
    <property type="molecule type" value="Genomic_DNA"/>
</dbReference>
<feature type="region of interest" description="Disordered" evidence="12">
    <location>
        <begin position="219"/>
        <end position="242"/>
    </location>
</feature>
<dbReference type="Gene3D" id="3.30.200.20">
    <property type="entry name" value="Phosphorylase Kinase, domain 1"/>
    <property type="match status" value="1"/>
</dbReference>
<evidence type="ECO:0000313" key="14">
    <source>
        <dbReference type="EMBL" id="KAK7257854.1"/>
    </source>
</evidence>
<evidence type="ECO:0000259" key="13">
    <source>
        <dbReference type="PROSITE" id="PS50011"/>
    </source>
</evidence>
<feature type="domain" description="Protein kinase" evidence="13">
    <location>
        <begin position="18"/>
        <end position="342"/>
    </location>
</feature>
<evidence type="ECO:0000256" key="11">
    <source>
        <dbReference type="RuleBase" id="RU000304"/>
    </source>
</evidence>
<evidence type="ECO:0000256" key="1">
    <source>
        <dbReference type="ARBA" id="ARBA00009903"/>
    </source>
</evidence>
<dbReference type="PANTHER" id="PTHR45637">
    <property type="entry name" value="FLIPPASE KINASE 1-RELATED"/>
    <property type="match status" value="1"/>
</dbReference>
<dbReference type="FunFam" id="1.10.510.10:FF:000294">
    <property type="entry name" value="Serine/threonine-protein kinase OXI1"/>
    <property type="match status" value="1"/>
</dbReference>
<reference evidence="14 15" key="1">
    <citation type="submission" date="2024-01" db="EMBL/GenBank/DDBJ databases">
        <title>The genomes of 5 underutilized Papilionoideae crops provide insights into root nodulation and disease resistanc.</title>
        <authorList>
            <person name="Yuan L."/>
        </authorList>
    </citation>
    <scope>NUCLEOTIDE SEQUENCE [LARGE SCALE GENOMIC DNA]</scope>
    <source>
        <strain evidence="14">ZHUSHIDOU_FW_LH</strain>
        <tissue evidence="14">Leaf</tissue>
    </source>
</reference>
<dbReference type="PROSITE" id="PS50011">
    <property type="entry name" value="PROTEIN_KINASE_DOM"/>
    <property type="match status" value="1"/>
</dbReference>
<accession>A0AAN9EIP4</accession>
<feature type="region of interest" description="Disordered" evidence="12">
    <location>
        <begin position="180"/>
        <end position="206"/>
    </location>
</feature>
<dbReference type="EC" id="2.7.11.1" evidence="2"/>
<gene>
    <name evidence="14" type="ORF">RIF29_32129</name>
</gene>
<dbReference type="InterPro" id="IPR008271">
    <property type="entry name" value="Ser/Thr_kinase_AS"/>
</dbReference>
<dbReference type="SMART" id="SM00220">
    <property type="entry name" value="S_TKc"/>
    <property type="match status" value="1"/>
</dbReference>
<dbReference type="AlphaFoldDB" id="A0AAN9EIP4"/>
<comment type="catalytic activity">
    <reaction evidence="9">
        <text>L-seryl-[protein] + ATP = O-phospho-L-seryl-[protein] + ADP + H(+)</text>
        <dbReference type="Rhea" id="RHEA:17989"/>
        <dbReference type="Rhea" id="RHEA-COMP:9863"/>
        <dbReference type="Rhea" id="RHEA-COMP:11604"/>
        <dbReference type="ChEBI" id="CHEBI:15378"/>
        <dbReference type="ChEBI" id="CHEBI:29999"/>
        <dbReference type="ChEBI" id="CHEBI:30616"/>
        <dbReference type="ChEBI" id="CHEBI:83421"/>
        <dbReference type="ChEBI" id="CHEBI:456216"/>
        <dbReference type="EC" id="2.7.11.1"/>
    </reaction>
</comment>
<keyword evidence="7 10" id="KW-0067">ATP-binding</keyword>
<keyword evidence="3 11" id="KW-0723">Serine/threonine-protein kinase</keyword>
<comment type="similarity">
    <text evidence="1">Belongs to the protein kinase superfamily. AGC Ser/Thr protein kinase family.</text>
</comment>
<evidence type="ECO:0000256" key="2">
    <source>
        <dbReference type="ARBA" id="ARBA00012513"/>
    </source>
</evidence>
<evidence type="ECO:0000313" key="15">
    <source>
        <dbReference type="Proteomes" id="UP001372338"/>
    </source>
</evidence>
<evidence type="ECO:0000256" key="10">
    <source>
        <dbReference type="PROSITE-ProRule" id="PRU10141"/>
    </source>
</evidence>
<dbReference type="PROSITE" id="PS00107">
    <property type="entry name" value="PROTEIN_KINASE_ATP"/>
    <property type="match status" value="1"/>
</dbReference>
<evidence type="ECO:0000256" key="3">
    <source>
        <dbReference type="ARBA" id="ARBA00022527"/>
    </source>
</evidence>
<dbReference type="FunFam" id="1.10.510.10:FF:000312">
    <property type="entry name" value="Serine/threonine-protein kinase OXI1"/>
    <property type="match status" value="1"/>
</dbReference>
<evidence type="ECO:0000256" key="12">
    <source>
        <dbReference type="SAM" id="MobiDB-lite"/>
    </source>
</evidence>
<proteinExistence type="inferred from homology"/>
<feature type="binding site" evidence="10">
    <location>
        <position position="47"/>
    </location>
    <ligand>
        <name>ATP</name>
        <dbReference type="ChEBI" id="CHEBI:30616"/>
    </ligand>
</feature>
<name>A0AAN9EIP4_CROPI</name>